<reference evidence="1 2" key="1">
    <citation type="submission" date="2018-06" db="EMBL/GenBank/DDBJ databases">
        <title>Comparative genomics reveals the genomic features of Rhizophagus irregularis, R. cerebriforme, R. diaphanum and Gigaspora rosea, and their symbiotic lifestyle signature.</title>
        <authorList>
            <person name="Morin E."/>
            <person name="San Clemente H."/>
            <person name="Chen E.C.H."/>
            <person name="De La Providencia I."/>
            <person name="Hainaut M."/>
            <person name="Kuo A."/>
            <person name="Kohler A."/>
            <person name="Murat C."/>
            <person name="Tang N."/>
            <person name="Roy S."/>
            <person name="Loubradou J."/>
            <person name="Henrissat B."/>
            <person name="Grigoriev I.V."/>
            <person name="Corradi N."/>
            <person name="Roux C."/>
            <person name="Martin F.M."/>
        </authorList>
    </citation>
    <scope>NUCLEOTIDE SEQUENCE [LARGE SCALE GENOMIC DNA]</scope>
    <source>
        <strain evidence="1 2">DAOM 227022</strain>
    </source>
</reference>
<organism evidence="1 2">
    <name type="scientific">Glomus cerebriforme</name>
    <dbReference type="NCBI Taxonomy" id="658196"/>
    <lineage>
        <taxon>Eukaryota</taxon>
        <taxon>Fungi</taxon>
        <taxon>Fungi incertae sedis</taxon>
        <taxon>Mucoromycota</taxon>
        <taxon>Glomeromycotina</taxon>
        <taxon>Glomeromycetes</taxon>
        <taxon>Glomerales</taxon>
        <taxon>Glomeraceae</taxon>
        <taxon>Glomus</taxon>
    </lineage>
</organism>
<protein>
    <submittedName>
        <fullName evidence="1">Uncharacterized protein</fullName>
    </submittedName>
</protein>
<sequence>MTEMSSLQRPQIKTTSISFSISSKNIPPETSINQQILQSPLTYNFQDDNISSPTNKKQKSNTLSSIFSFSRSNSHYRSETYQENYEFNSGCFGFLNTLGSEIKYKVNYALKRIKIKCRRRKDKDEWKSRAKTL</sequence>
<keyword evidence="2" id="KW-1185">Reference proteome</keyword>
<dbReference type="Proteomes" id="UP000265703">
    <property type="component" value="Unassembled WGS sequence"/>
</dbReference>
<gene>
    <name evidence="1" type="ORF">C1645_806458</name>
</gene>
<evidence type="ECO:0000313" key="2">
    <source>
        <dbReference type="Proteomes" id="UP000265703"/>
    </source>
</evidence>
<dbReference type="AlphaFoldDB" id="A0A397SYI3"/>
<evidence type="ECO:0000313" key="1">
    <source>
        <dbReference type="EMBL" id="RIA89045.1"/>
    </source>
</evidence>
<comment type="caution">
    <text evidence="1">The sequence shown here is derived from an EMBL/GenBank/DDBJ whole genome shotgun (WGS) entry which is preliminary data.</text>
</comment>
<dbReference type="EMBL" id="QKYT01000235">
    <property type="protein sequence ID" value="RIA89045.1"/>
    <property type="molecule type" value="Genomic_DNA"/>
</dbReference>
<accession>A0A397SYI3</accession>
<name>A0A397SYI3_9GLOM</name>
<proteinExistence type="predicted"/>
<dbReference type="OrthoDB" id="2311520at2759"/>